<keyword evidence="2" id="KW-0175">Coiled coil</keyword>
<dbReference type="InterPro" id="IPR047002">
    <property type="entry name" value="Tcp10_C_sf"/>
</dbReference>
<dbReference type="Proteomes" id="UP001162640">
    <property type="component" value="Unassembled WGS sequence"/>
</dbReference>
<protein>
    <submittedName>
        <fullName evidence="4">Uncharacterized protein</fullName>
    </submittedName>
</protein>
<feature type="region of interest" description="Disordered" evidence="3">
    <location>
        <begin position="631"/>
        <end position="655"/>
    </location>
</feature>
<accession>A0A9W7APX9</accession>
<evidence type="ECO:0000256" key="2">
    <source>
        <dbReference type="SAM" id="Coils"/>
    </source>
</evidence>
<dbReference type="PANTHER" id="PTHR10331:SF6">
    <property type="entry name" value="SPINDLE ASSEMBLY ABNORMAL 4"/>
    <property type="match status" value="1"/>
</dbReference>
<feature type="compositionally biased region" description="Acidic residues" evidence="3">
    <location>
        <begin position="541"/>
        <end position="554"/>
    </location>
</feature>
<dbReference type="EMBL" id="BLQM01000217">
    <property type="protein sequence ID" value="GMH76197.1"/>
    <property type="molecule type" value="Genomic_DNA"/>
</dbReference>
<feature type="coiled-coil region" evidence="2">
    <location>
        <begin position="399"/>
        <end position="494"/>
    </location>
</feature>
<dbReference type="AlphaFoldDB" id="A0A9W7APX9"/>
<name>A0A9W7APX9_9STRA</name>
<feature type="region of interest" description="Disordered" evidence="3">
    <location>
        <begin position="1"/>
        <end position="136"/>
    </location>
</feature>
<feature type="compositionally biased region" description="Low complexity" evidence="3">
    <location>
        <begin position="122"/>
        <end position="131"/>
    </location>
</feature>
<dbReference type="Gene3D" id="2.60.450.20">
    <property type="match status" value="1"/>
</dbReference>
<comment type="caution">
    <text evidence="4">The sequence shown here is derived from an EMBL/GenBank/DDBJ whole genome shotgun (WGS) entry which is preliminary data.</text>
</comment>
<evidence type="ECO:0000256" key="3">
    <source>
        <dbReference type="SAM" id="MobiDB-lite"/>
    </source>
</evidence>
<evidence type="ECO:0000313" key="4">
    <source>
        <dbReference type="EMBL" id="GMH76197.1"/>
    </source>
</evidence>
<feature type="compositionally biased region" description="Low complexity" evidence="3">
    <location>
        <begin position="87"/>
        <end position="97"/>
    </location>
</feature>
<evidence type="ECO:0000256" key="1">
    <source>
        <dbReference type="ARBA" id="ARBA00005627"/>
    </source>
</evidence>
<reference evidence="5" key="1">
    <citation type="journal article" date="2023" name="Commun. Biol.">
        <title>Genome analysis of Parmales, the sister group of diatoms, reveals the evolutionary specialization of diatoms from phago-mixotrophs to photoautotrophs.</title>
        <authorList>
            <person name="Ban H."/>
            <person name="Sato S."/>
            <person name="Yoshikawa S."/>
            <person name="Yamada K."/>
            <person name="Nakamura Y."/>
            <person name="Ichinomiya M."/>
            <person name="Sato N."/>
            <person name="Blanc-Mathieu R."/>
            <person name="Endo H."/>
            <person name="Kuwata A."/>
            <person name="Ogata H."/>
        </authorList>
    </citation>
    <scope>NUCLEOTIDE SEQUENCE [LARGE SCALE GENOMIC DNA]</scope>
</reference>
<feature type="region of interest" description="Disordered" evidence="3">
    <location>
        <begin position="225"/>
        <end position="245"/>
    </location>
</feature>
<organism evidence="4 5">
    <name type="scientific">Triparma laevis f. inornata</name>
    <dbReference type="NCBI Taxonomy" id="1714386"/>
    <lineage>
        <taxon>Eukaryota</taxon>
        <taxon>Sar</taxon>
        <taxon>Stramenopiles</taxon>
        <taxon>Ochrophyta</taxon>
        <taxon>Bolidophyceae</taxon>
        <taxon>Parmales</taxon>
        <taxon>Triparmaceae</taxon>
        <taxon>Triparma</taxon>
    </lineage>
</organism>
<gene>
    <name evidence="4" type="ORF">TL16_g07002</name>
</gene>
<sequence length="755" mass="85595">MCSSMDAPFPIPAEFPSAFDVSTPKKAVSKKPFLKRGSRKEPSSLHRIKKKPSSSPTQITPPPLKPKLELKLQPCAPIITPEKETPELSSTSTLTPLPSSPPHNPESSSEPLQPSRKLVVSPQQPQQPQQPETIDDFEALENMLGLTSSQTSFEPPLSKPIVVSIKNFSKPPPLKMKLGAPKLPCEVVEMEKEEEIDFGIDDYEESYDNDYNSQTSSHVRTSLNSFNYAAEPPPVPQAREDRSYGEEIVRKSSLVTSVFRPNPSPNPLYTNSSLPGNSAPLLDSQPTVTKSSQKINTSALNLLKKRESAVSEREEKLQIELKHLTRLREQMTSSMSRFEIEKGRMKSEVEEVKGECRKWCEGEREKVKKEKGKWAGEMGKLRRLREGGELAEAGAGQDGKKYRSEIQALKATIVSLKNNHLEEVKRIKGEKGRIQTTLERERVEFRERGEEVKRLKEEMEVRVEEGGRKFEKERRVLRSRIAKLEKVVREKKAEYPEEEDVDFLEARRKVEEEESRRRERIARERFAEEEYKRQQMQMASVEEEEEEEEEEETVQEVKPAIVSDAETEEWLRSQMAEFERSTAEAIRESVDSSLMGFGKKEERAAAPVYSPDRYKENAPVVQNVPPVVQPTTTKQTQIDSSGAKTTTYPNGTVKKFDPATSTETITFNNGDVKTVKPDQTIIYYYATAKTYHTTLPTGDSIYEFIESNQVEIHRVGGEKEIRYGDGTVKYVKGGGEWEGVFGDGVRVYVVEIDIV</sequence>
<dbReference type="InterPro" id="IPR026581">
    <property type="entry name" value="TCP10L/CENPJ"/>
</dbReference>
<feature type="region of interest" description="Disordered" evidence="3">
    <location>
        <begin position="528"/>
        <end position="566"/>
    </location>
</feature>
<comment type="similarity">
    <text evidence="1">Belongs to the TCP10 family.</text>
</comment>
<dbReference type="PANTHER" id="PTHR10331">
    <property type="entry name" value="T COMPLEX PROTEIN 10"/>
    <property type="match status" value="1"/>
</dbReference>
<feature type="compositionally biased region" description="Polar residues" evidence="3">
    <location>
        <begin position="638"/>
        <end position="650"/>
    </location>
</feature>
<evidence type="ECO:0000313" key="5">
    <source>
        <dbReference type="Proteomes" id="UP001162640"/>
    </source>
</evidence>
<proteinExistence type="inferred from homology"/>
<feature type="compositionally biased region" description="Basic residues" evidence="3">
    <location>
        <begin position="27"/>
        <end position="38"/>
    </location>
</feature>